<keyword evidence="1" id="KW-0812">Transmembrane</keyword>
<proteinExistence type="predicted"/>
<dbReference type="SUPFAM" id="SSF53474">
    <property type="entry name" value="alpha/beta-Hydrolases"/>
    <property type="match status" value="1"/>
</dbReference>
<dbReference type="GO" id="GO:0016787">
    <property type="term" value="F:hydrolase activity"/>
    <property type="evidence" value="ECO:0007669"/>
    <property type="project" value="UniProtKB-ARBA"/>
</dbReference>
<sequence length="439" mass="49935">MEWRKWTEKASEITLSIISWVVFLCLDFLDIVLCNVYKVLDDFLEGKASRTCYCVKTEEVDANGVDDDRESEHSGTLCGSRRNNIFRTLMGSLRISSAPRRGWKNGCTFCGKHRWSDCGCDSCIEWTQNSEDLRLHVVVKEPLRVSSHDCGKKDAQNVIFIHGFLASSSYWAETIFPNLSDSMKQNYRLFAVDLLGFGRSPKPSDCFYTLRDHLEMIEKSVIGPYKLDSFHIVAHSMGCVIALALAAEHIKLIKSITLIAPPYIPSNKDASLMALQRLAARKVWPPLSFGSAIMSWYEHLGRSVCFIFCRNHKTWEAILKLIMRKRELHFTVMDLTRHTHHSGWHSMHNVICGGAKSMDRYFDTLREGMVKIKVIQGDRDQVVPLECSANVKMKVPEADVNIVPNANHSSVVLGREKELVRDLESVWSAVAISEDKKME</sequence>
<dbReference type="EMBL" id="OX459120">
    <property type="protein sequence ID" value="CAI9099353.1"/>
    <property type="molecule type" value="Genomic_DNA"/>
</dbReference>
<feature type="domain" description="AB hydrolase-1" evidence="2">
    <location>
        <begin position="158"/>
        <end position="411"/>
    </location>
</feature>
<feature type="transmembrane region" description="Helical" evidence="1">
    <location>
        <begin position="12"/>
        <end position="33"/>
    </location>
</feature>
<keyword evidence="1" id="KW-0472">Membrane</keyword>
<evidence type="ECO:0000313" key="4">
    <source>
        <dbReference type="Proteomes" id="UP001161247"/>
    </source>
</evidence>
<accession>A0AAV1CVR9</accession>
<evidence type="ECO:0000256" key="1">
    <source>
        <dbReference type="SAM" id="Phobius"/>
    </source>
</evidence>
<dbReference type="PANTHER" id="PTHR43689:SF14">
    <property type="entry name" value="LYSOPHOSPHOLIPASE BODYGUARD 4-RELATED"/>
    <property type="match status" value="1"/>
</dbReference>
<dbReference type="Pfam" id="PF00561">
    <property type="entry name" value="Abhydrolase_1"/>
    <property type="match status" value="1"/>
</dbReference>
<reference evidence="3" key="1">
    <citation type="submission" date="2023-03" db="EMBL/GenBank/DDBJ databases">
        <authorList>
            <person name="Julca I."/>
        </authorList>
    </citation>
    <scope>NUCLEOTIDE SEQUENCE</scope>
</reference>
<dbReference type="AlphaFoldDB" id="A0AAV1CVR9"/>
<dbReference type="InterPro" id="IPR000073">
    <property type="entry name" value="AB_hydrolase_1"/>
</dbReference>
<keyword evidence="4" id="KW-1185">Reference proteome</keyword>
<protein>
    <submittedName>
        <fullName evidence="3">OLC1v1036161C2</fullName>
    </submittedName>
</protein>
<name>A0AAV1CVR9_OLDCO</name>
<keyword evidence="1" id="KW-1133">Transmembrane helix</keyword>
<dbReference type="PRINTS" id="PR00111">
    <property type="entry name" value="ABHYDROLASE"/>
</dbReference>
<evidence type="ECO:0000259" key="2">
    <source>
        <dbReference type="Pfam" id="PF00561"/>
    </source>
</evidence>
<dbReference type="Proteomes" id="UP001161247">
    <property type="component" value="Chromosome 3"/>
</dbReference>
<dbReference type="PANTHER" id="PTHR43689">
    <property type="entry name" value="HYDROLASE"/>
    <property type="match status" value="1"/>
</dbReference>
<evidence type="ECO:0000313" key="3">
    <source>
        <dbReference type="EMBL" id="CAI9099353.1"/>
    </source>
</evidence>
<dbReference type="Gene3D" id="3.40.50.1820">
    <property type="entry name" value="alpha/beta hydrolase"/>
    <property type="match status" value="1"/>
</dbReference>
<organism evidence="3 4">
    <name type="scientific">Oldenlandia corymbosa var. corymbosa</name>
    <dbReference type="NCBI Taxonomy" id="529605"/>
    <lineage>
        <taxon>Eukaryota</taxon>
        <taxon>Viridiplantae</taxon>
        <taxon>Streptophyta</taxon>
        <taxon>Embryophyta</taxon>
        <taxon>Tracheophyta</taxon>
        <taxon>Spermatophyta</taxon>
        <taxon>Magnoliopsida</taxon>
        <taxon>eudicotyledons</taxon>
        <taxon>Gunneridae</taxon>
        <taxon>Pentapetalae</taxon>
        <taxon>asterids</taxon>
        <taxon>lamiids</taxon>
        <taxon>Gentianales</taxon>
        <taxon>Rubiaceae</taxon>
        <taxon>Rubioideae</taxon>
        <taxon>Spermacoceae</taxon>
        <taxon>Hedyotis-Oldenlandia complex</taxon>
        <taxon>Oldenlandia</taxon>
    </lineage>
</organism>
<dbReference type="InterPro" id="IPR029058">
    <property type="entry name" value="AB_hydrolase_fold"/>
</dbReference>
<gene>
    <name evidence="3" type="ORF">OLC1_LOCUS9392</name>
</gene>